<evidence type="ECO:0000313" key="4">
    <source>
        <dbReference type="Proteomes" id="UP000596660"/>
    </source>
</evidence>
<dbReference type="Gene3D" id="3.80.10.10">
    <property type="entry name" value="Ribonuclease Inhibitor"/>
    <property type="match status" value="1"/>
</dbReference>
<dbReference type="Proteomes" id="UP000596660">
    <property type="component" value="Unplaced"/>
</dbReference>
<protein>
    <recommendedName>
        <fullName evidence="2">Disease resistance R13L4/SHOC-2-like LRR domain-containing protein</fullName>
    </recommendedName>
</protein>
<dbReference type="SUPFAM" id="SSF52058">
    <property type="entry name" value="L domain-like"/>
    <property type="match status" value="1"/>
</dbReference>
<dbReference type="PANTHER" id="PTHR47186">
    <property type="entry name" value="LEUCINE-RICH REPEAT-CONTAINING PROTEIN 57"/>
    <property type="match status" value="1"/>
</dbReference>
<reference evidence="3" key="1">
    <citation type="journal article" date="2017" name="Nature">
        <title>The genome of Chenopodium quinoa.</title>
        <authorList>
            <person name="Jarvis D.E."/>
            <person name="Ho Y.S."/>
            <person name="Lightfoot D.J."/>
            <person name="Schmoeckel S.M."/>
            <person name="Li B."/>
            <person name="Borm T.J.A."/>
            <person name="Ohyanagi H."/>
            <person name="Mineta K."/>
            <person name="Michell C.T."/>
            <person name="Saber N."/>
            <person name="Kharbatia N.M."/>
            <person name="Rupper R.R."/>
            <person name="Sharp A.R."/>
            <person name="Dally N."/>
            <person name="Boughton B.A."/>
            <person name="Woo Y.H."/>
            <person name="Gao G."/>
            <person name="Schijlen E.G.W.M."/>
            <person name="Guo X."/>
            <person name="Momin A.A."/>
            <person name="Negrao S."/>
            <person name="Al-Babili S."/>
            <person name="Gehring C."/>
            <person name="Roessner U."/>
            <person name="Jung C."/>
            <person name="Murphy K."/>
            <person name="Arold S.T."/>
            <person name="Gojobori T."/>
            <person name="van der Linden C.G."/>
            <person name="van Loo E.N."/>
            <person name="Jellen E.N."/>
            <person name="Maughan P.J."/>
            <person name="Tester M."/>
        </authorList>
    </citation>
    <scope>NUCLEOTIDE SEQUENCE [LARGE SCALE GENOMIC DNA]</scope>
    <source>
        <strain evidence="3">cv. PI 614886</strain>
    </source>
</reference>
<accession>A0A803MTU5</accession>
<name>A0A803MTU5_CHEQI</name>
<dbReference type="PANTHER" id="PTHR47186:SF13">
    <property type="entry name" value="DISEASE RESISTANCE PROTEIN RGA3"/>
    <property type="match status" value="1"/>
</dbReference>
<dbReference type="InterPro" id="IPR055414">
    <property type="entry name" value="LRR_R13L4/SHOC2-like"/>
</dbReference>
<dbReference type="Pfam" id="PF23598">
    <property type="entry name" value="LRR_14"/>
    <property type="match status" value="1"/>
</dbReference>
<evidence type="ECO:0000313" key="3">
    <source>
        <dbReference type="EnsemblPlants" id="AUR62035086-RA:cds"/>
    </source>
</evidence>
<evidence type="ECO:0000256" key="1">
    <source>
        <dbReference type="ARBA" id="ARBA00022737"/>
    </source>
</evidence>
<keyword evidence="1" id="KW-0677">Repeat</keyword>
<dbReference type="InterPro" id="IPR032675">
    <property type="entry name" value="LRR_dom_sf"/>
</dbReference>
<dbReference type="Gramene" id="AUR62035086-RA">
    <property type="protein sequence ID" value="AUR62035086-RA:cds"/>
    <property type="gene ID" value="AUR62035086"/>
</dbReference>
<keyword evidence="4" id="KW-1185">Reference proteome</keyword>
<dbReference type="EnsemblPlants" id="AUR62035086-RA">
    <property type="protein sequence ID" value="AUR62035086-RA:cds"/>
    <property type="gene ID" value="AUR62035086"/>
</dbReference>
<feature type="domain" description="Disease resistance R13L4/SHOC-2-like LRR" evidence="2">
    <location>
        <begin position="68"/>
        <end position="205"/>
    </location>
</feature>
<reference evidence="3" key="2">
    <citation type="submission" date="2021-03" db="UniProtKB">
        <authorList>
            <consortium name="EnsemblPlants"/>
        </authorList>
    </citation>
    <scope>IDENTIFICATION</scope>
</reference>
<evidence type="ECO:0000259" key="2">
    <source>
        <dbReference type="Pfam" id="PF23598"/>
    </source>
</evidence>
<organism evidence="3 4">
    <name type="scientific">Chenopodium quinoa</name>
    <name type="common">Quinoa</name>
    <dbReference type="NCBI Taxonomy" id="63459"/>
    <lineage>
        <taxon>Eukaryota</taxon>
        <taxon>Viridiplantae</taxon>
        <taxon>Streptophyta</taxon>
        <taxon>Embryophyta</taxon>
        <taxon>Tracheophyta</taxon>
        <taxon>Spermatophyta</taxon>
        <taxon>Magnoliopsida</taxon>
        <taxon>eudicotyledons</taxon>
        <taxon>Gunneridae</taxon>
        <taxon>Pentapetalae</taxon>
        <taxon>Caryophyllales</taxon>
        <taxon>Chenopodiaceae</taxon>
        <taxon>Chenopodioideae</taxon>
        <taxon>Atripliceae</taxon>
        <taxon>Chenopodium</taxon>
    </lineage>
</organism>
<sequence>MHDIALDVSGKEIFYATDTSTGILDKKVRHLHVYGHYSLFGKTQIRSHLHVYAGIMKKDAHFLVEAIVANCRFLRALDLRWVGIESLPYIGELLHLRYLDLSHNTSLQVLPKSFTKLYNLQTLKLNWCSSLRELPKDLSRLVKLRFLDVEECDNLTYMPEGMGKLSSLHRLSDFKVGGGGISSSWEQWFDSLDDLKALNKLKGRLKITIRWPKRERNIVKEDGDKREGLYMRNKEHLNGLYMMEERMKS</sequence>
<proteinExistence type="predicted"/>
<dbReference type="AlphaFoldDB" id="A0A803MTU5"/>